<dbReference type="PANTHER" id="PTHR35936">
    <property type="entry name" value="MEMBRANE-BOUND LYTIC MUREIN TRANSGLYCOSYLASE F"/>
    <property type="match status" value="1"/>
</dbReference>
<feature type="domain" description="Solute-binding protein family 3/N-terminal" evidence="3">
    <location>
        <begin position="27"/>
        <end position="257"/>
    </location>
</feature>
<accession>A0A8J7FG63</accession>
<dbReference type="EMBL" id="JADFUA010000002">
    <property type="protein sequence ID" value="MBE9608793.1"/>
    <property type="molecule type" value="Genomic_DNA"/>
</dbReference>
<dbReference type="PANTHER" id="PTHR35936:SF20">
    <property type="entry name" value="ABC TRANSPORTER ARGININE-BINDING PROTEIN 2-RELATED"/>
    <property type="match status" value="1"/>
</dbReference>
<dbReference type="SUPFAM" id="SSF53850">
    <property type="entry name" value="Periplasmic binding protein-like II"/>
    <property type="match status" value="1"/>
</dbReference>
<feature type="chain" id="PRO_5035189406" evidence="2">
    <location>
        <begin position="23"/>
        <end position="257"/>
    </location>
</feature>
<gene>
    <name evidence="4" type="ORF">INR99_05460</name>
</gene>
<evidence type="ECO:0000256" key="1">
    <source>
        <dbReference type="ARBA" id="ARBA00022729"/>
    </source>
</evidence>
<dbReference type="Proteomes" id="UP000604481">
    <property type="component" value="Unassembled WGS sequence"/>
</dbReference>
<reference evidence="4 5" key="1">
    <citation type="submission" date="2020-10" db="EMBL/GenBank/DDBJ databases">
        <title>The genome sequence of Chitinilyticum litopenaei 4Y14.</title>
        <authorList>
            <person name="Liu Y."/>
        </authorList>
    </citation>
    <scope>NUCLEOTIDE SEQUENCE [LARGE SCALE GENOMIC DNA]</scope>
    <source>
        <strain evidence="4 5">4Y14</strain>
    </source>
</reference>
<dbReference type="SMART" id="SM00062">
    <property type="entry name" value="PBPb"/>
    <property type="match status" value="1"/>
</dbReference>
<dbReference type="RefSeq" id="WP_194115317.1">
    <property type="nucleotide sequence ID" value="NZ_JADFUA010000002.1"/>
</dbReference>
<sequence length="257" mass="28735">MYRLLLVLFALLPALQAPLANAACSRTFTMATENWPPYVYRDAQGKPAGLDIELVQAVFREAGCTLIIGREVPRKRRLVMHQNGELSLLLAASQTAEREQYSWFTEPYRDEITGLASLESSAGQIPEVRSLADLLEQHITLISPNSGWYGEEYEHLLPALRAGGLVSHYEDIGQGMKMLAAGRGRLLLGDLGAINWTAQLQGVRVRPLGFTPVRDKVHFMLSRKAATEQDIRLLNAAIQRLERSGKLREIRLRYGVL</sequence>
<evidence type="ECO:0000256" key="2">
    <source>
        <dbReference type="SAM" id="SignalP"/>
    </source>
</evidence>
<dbReference type="AlphaFoldDB" id="A0A8J7FG63"/>
<keyword evidence="5" id="KW-1185">Reference proteome</keyword>
<dbReference type="Pfam" id="PF00497">
    <property type="entry name" value="SBP_bac_3"/>
    <property type="match status" value="1"/>
</dbReference>
<keyword evidence="1 2" id="KW-0732">Signal</keyword>
<evidence type="ECO:0000259" key="3">
    <source>
        <dbReference type="SMART" id="SM00062"/>
    </source>
</evidence>
<protein>
    <submittedName>
        <fullName evidence="4">Transporter substrate-binding domain-containing protein</fullName>
    </submittedName>
</protein>
<organism evidence="4 5">
    <name type="scientific">Chitinilyticum piscinae</name>
    <dbReference type="NCBI Taxonomy" id="2866724"/>
    <lineage>
        <taxon>Bacteria</taxon>
        <taxon>Pseudomonadati</taxon>
        <taxon>Pseudomonadota</taxon>
        <taxon>Betaproteobacteria</taxon>
        <taxon>Neisseriales</taxon>
        <taxon>Chitinibacteraceae</taxon>
        <taxon>Chitinilyticum</taxon>
    </lineage>
</organism>
<evidence type="ECO:0000313" key="4">
    <source>
        <dbReference type="EMBL" id="MBE9608793.1"/>
    </source>
</evidence>
<dbReference type="Gene3D" id="3.40.190.10">
    <property type="entry name" value="Periplasmic binding protein-like II"/>
    <property type="match status" value="2"/>
</dbReference>
<proteinExistence type="predicted"/>
<name>A0A8J7FG63_9NEIS</name>
<evidence type="ECO:0000313" key="5">
    <source>
        <dbReference type="Proteomes" id="UP000604481"/>
    </source>
</evidence>
<comment type="caution">
    <text evidence="4">The sequence shown here is derived from an EMBL/GenBank/DDBJ whole genome shotgun (WGS) entry which is preliminary data.</text>
</comment>
<feature type="signal peptide" evidence="2">
    <location>
        <begin position="1"/>
        <end position="22"/>
    </location>
</feature>
<dbReference type="InterPro" id="IPR001638">
    <property type="entry name" value="Solute-binding_3/MltF_N"/>
</dbReference>